<dbReference type="SUPFAM" id="SSF81296">
    <property type="entry name" value="E set domains"/>
    <property type="match status" value="1"/>
</dbReference>
<comment type="caution">
    <text evidence="2">The sequence shown here is derived from an EMBL/GenBank/DDBJ whole genome shotgun (WGS) entry which is preliminary data.</text>
</comment>
<evidence type="ECO:0000313" key="3">
    <source>
        <dbReference type="Proteomes" id="UP000789342"/>
    </source>
</evidence>
<dbReference type="AlphaFoldDB" id="A0A9N9NCF7"/>
<dbReference type="InterPro" id="IPR014752">
    <property type="entry name" value="Arrestin-like_C"/>
</dbReference>
<feature type="non-terminal residue" evidence="2">
    <location>
        <position position="489"/>
    </location>
</feature>
<accession>A0A9N9NCF7</accession>
<sequence length="489" mass="55504">MKVQLQVETDAQKIKPPPNVYITKDVTDGSIKNDGPPSPYVVQSPVDGQVQNSIPPQSSYIKVHKNLSFSYVPYFNTFQHGTLGRTDSYLMGILHLNYEKPVNVKNIHLNIRGYEKTSWTKTQGRSKLAFKGEQVVINQSFKIWEPPTREEGEILNFNVPFKIKLPYNLPDTLTTKIGSVFYILRAIVHLKGGLVAPTHTVEILCPLKRTMVLSNDKDLPMQYQGESDSVNYAFILPPGKNINTGVFVSIPMRLRFMVPGVNLERIEVSVRTLMKFMCNTQETCRSVKRSAEAIVPRQEFKYLKPEEGQYRGDCMATVKLWIPRKIFPTYYGRFITILHMLIIKFVVVNDRSGSRHQSFQVEESINIANIHKNFDVELPSVPAPIRFLNPKAFSLYPTTSDESMNDVFAKNIHQNSNDTESIVSMDRTDIDAAYAIVNQLYYSHIKQKSTSLDLPSSFLYDGSVASKFPPIVHPLSEKPPVNTLFTTGM</sequence>
<dbReference type="Pfam" id="PF00339">
    <property type="entry name" value="Arrestin_N"/>
    <property type="match status" value="1"/>
</dbReference>
<reference evidence="2" key="1">
    <citation type="submission" date="2021-06" db="EMBL/GenBank/DDBJ databases">
        <authorList>
            <person name="Kallberg Y."/>
            <person name="Tangrot J."/>
            <person name="Rosling A."/>
        </authorList>
    </citation>
    <scope>NUCLEOTIDE SEQUENCE</scope>
    <source>
        <strain evidence="2">CL551</strain>
    </source>
</reference>
<evidence type="ECO:0000313" key="2">
    <source>
        <dbReference type="EMBL" id="CAG8720865.1"/>
    </source>
</evidence>
<organism evidence="2 3">
    <name type="scientific">Acaulospora morrowiae</name>
    <dbReference type="NCBI Taxonomy" id="94023"/>
    <lineage>
        <taxon>Eukaryota</taxon>
        <taxon>Fungi</taxon>
        <taxon>Fungi incertae sedis</taxon>
        <taxon>Mucoromycota</taxon>
        <taxon>Glomeromycotina</taxon>
        <taxon>Glomeromycetes</taxon>
        <taxon>Diversisporales</taxon>
        <taxon>Acaulosporaceae</taxon>
        <taxon>Acaulospora</taxon>
    </lineage>
</organism>
<proteinExistence type="predicted"/>
<evidence type="ECO:0000259" key="1">
    <source>
        <dbReference type="Pfam" id="PF00339"/>
    </source>
</evidence>
<dbReference type="Gene3D" id="2.60.40.640">
    <property type="match status" value="1"/>
</dbReference>
<dbReference type="OrthoDB" id="2347727at2759"/>
<name>A0A9N9NCF7_9GLOM</name>
<dbReference type="EMBL" id="CAJVPV010022420">
    <property type="protein sequence ID" value="CAG8720865.1"/>
    <property type="molecule type" value="Genomic_DNA"/>
</dbReference>
<dbReference type="Proteomes" id="UP000789342">
    <property type="component" value="Unassembled WGS sequence"/>
</dbReference>
<gene>
    <name evidence="2" type="ORF">AMORRO_LOCUS13330</name>
</gene>
<dbReference type="InterPro" id="IPR011021">
    <property type="entry name" value="Arrestin-like_N"/>
</dbReference>
<dbReference type="InterPro" id="IPR014756">
    <property type="entry name" value="Ig_E-set"/>
</dbReference>
<protein>
    <submittedName>
        <fullName evidence="2">3171_t:CDS:1</fullName>
    </submittedName>
</protein>
<keyword evidence="3" id="KW-1185">Reference proteome</keyword>
<feature type="domain" description="Arrestin-like N-terminal" evidence="1">
    <location>
        <begin position="92"/>
        <end position="189"/>
    </location>
</feature>